<organism evidence="1 2">
    <name type="scientific">Hominisplanchenecus murintestinalis</name>
    <dbReference type="NCBI Taxonomy" id="2941517"/>
    <lineage>
        <taxon>Bacteria</taxon>
        <taxon>Bacillati</taxon>
        <taxon>Bacillota</taxon>
        <taxon>Clostridia</taxon>
        <taxon>Lachnospirales</taxon>
        <taxon>Lachnospiraceae</taxon>
        <taxon>Hominisplanchenecus</taxon>
    </lineage>
</organism>
<proteinExistence type="predicted"/>
<reference evidence="1" key="1">
    <citation type="submission" date="2019-04" db="EMBL/GenBank/DDBJ databases">
        <title>Microbes associate with the intestines of laboratory mice.</title>
        <authorList>
            <person name="Navarre W."/>
            <person name="Wong E."/>
            <person name="Huang K."/>
            <person name="Tropini C."/>
            <person name="Ng K."/>
            <person name="Yu B."/>
        </authorList>
    </citation>
    <scope>NUCLEOTIDE SEQUENCE</scope>
    <source>
        <strain evidence="1">NM72_1-8</strain>
    </source>
</reference>
<dbReference type="Proteomes" id="UP000307720">
    <property type="component" value="Unassembled WGS sequence"/>
</dbReference>
<evidence type="ECO:0000313" key="2">
    <source>
        <dbReference type="Proteomes" id="UP000307720"/>
    </source>
</evidence>
<dbReference type="EMBL" id="SRZB01000006">
    <property type="protein sequence ID" value="TGX99621.1"/>
    <property type="molecule type" value="Genomic_DNA"/>
</dbReference>
<protein>
    <submittedName>
        <fullName evidence="1">BMP family ABC transporter substrate-binding protein</fullName>
    </submittedName>
</protein>
<keyword evidence="2" id="KW-1185">Reference proteome</keyword>
<name>A0AC61R1H4_9FIRM</name>
<gene>
    <name evidence="1" type="ORF">E5357_04905</name>
</gene>
<evidence type="ECO:0000313" key="1">
    <source>
        <dbReference type="EMBL" id="TGX99621.1"/>
    </source>
</evidence>
<accession>A0AC61R1H4</accession>
<comment type="caution">
    <text evidence="1">The sequence shown here is derived from an EMBL/GenBank/DDBJ whole genome shotgun (WGS) entry which is preliminary data.</text>
</comment>
<sequence length="638" mass="71608">MAAASEALVDYEKAYRMGKKEGGTPAVLDDILKERNITASGGIPLGLVQIPAEQIVGTKSAARSAAFSKGFYPLLKADTEFAAKWMALYQAHLDEGIREPVKAYEFMNRFYIEEGNKRVSVLKFVGAVSVLGTVTRIIPPHSEDKETRIYYEFMDFYHLSGVNYIWFSQPGSFAKLQYLLGKRPDEEWSDDDKLDFSSAYTRFSAEFEARGGKKLEVLPGDAFLSFIGLYGYEVIKNMTAAELKEKLAKSWDEFKLLRTEQSLELQMDPADEKDIKKNIFERLFPISVPKQKVAFIHEETAETSAWTYAHELGRLHLQQMFSDQVSTACYDNGSEENAEELLEAAVQNGSNLIFTTSPIFLKASLKAAIEHPEVKILNCSLNTSHRHIRTYYGRMYEPKFLMGAIAGALSENGKIGYIANYPIFGMAASINAFALGAKMVNPRAKIYLEWSTLKNHDVEQSFAQKGIRYISGRDMIAPDSANRQFGLYRMGENGPWSLAMPVWHWGKFYEKMIWNIMDGSWKYDDASNETKGLNYWWGMSAGIVDVICSQHLPIGTARLIELLKKTICSGEFNPFSGILYSQQGIVQKDAGKALSPEEIITMDWLAENVIGSIPQKDALVEKAKAVVSLQGLVEGSIR</sequence>